<keyword evidence="3 6" id="KW-0815">Transposition</keyword>
<evidence type="ECO:0000256" key="4">
    <source>
        <dbReference type="ARBA" id="ARBA00023125"/>
    </source>
</evidence>
<dbReference type="Pfam" id="PF00872">
    <property type="entry name" value="Transposase_mut"/>
    <property type="match status" value="1"/>
</dbReference>
<protein>
    <recommendedName>
        <fullName evidence="6">Mutator family transposase</fullName>
    </recommendedName>
</protein>
<keyword evidence="4 6" id="KW-0238">DNA-binding</keyword>
<dbReference type="GO" id="GO:0006313">
    <property type="term" value="P:DNA transposition"/>
    <property type="evidence" value="ECO:0007669"/>
    <property type="project" value="UniProtKB-UniRule"/>
</dbReference>
<dbReference type="InterPro" id="IPR001207">
    <property type="entry name" value="Transposase_mutator"/>
</dbReference>
<dbReference type="EMBL" id="JADEXP010000630">
    <property type="protein sequence ID" value="MBE9070996.1"/>
    <property type="molecule type" value="Genomic_DNA"/>
</dbReference>
<dbReference type="PANTHER" id="PTHR33217:SF7">
    <property type="entry name" value="TRANSPOSASE FOR INSERTION SEQUENCE ELEMENT IS1081"/>
    <property type="match status" value="1"/>
</dbReference>
<dbReference type="RefSeq" id="WP_193996804.1">
    <property type="nucleotide sequence ID" value="NZ_JADEXP010000630.1"/>
</dbReference>
<dbReference type="Proteomes" id="UP000615026">
    <property type="component" value="Unassembled WGS sequence"/>
</dbReference>
<keyword evidence="6" id="KW-0814">Transposable element</keyword>
<evidence type="ECO:0000256" key="2">
    <source>
        <dbReference type="ARBA" id="ARBA00010961"/>
    </source>
</evidence>
<dbReference type="GO" id="GO:0004803">
    <property type="term" value="F:transposase activity"/>
    <property type="evidence" value="ECO:0007669"/>
    <property type="project" value="UniProtKB-UniRule"/>
</dbReference>
<comment type="similarity">
    <text evidence="2 6">Belongs to the transposase mutator family.</text>
</comment>
<gene>
    <name evidence="7" type="ORF">IQ260_30630</name>
</gene>
<accession>A0A929A0X1</accession>
<comment type="function">
    <text evidence="1 6">Required for the transposition of the insertion element.</text>
</comment>
<evidence type="ECO:0000313" key="7">
    <source>
        <dbReference type="EMBL" id="MBE9070996.1"/>
    </source>
</evidence>
<keyword evidence="8" id="KW-1185">Reference proteome</keyword>
<evidence type="ECO:0000256" key="1">
    <source>
        <dbReference type="ARBA" id="ARBA00002190"/>
    </source>
</evidence>
<dbReference type="GO" id="GO:0003677">
    <property type="term" value="F:DNA binding"/>
    <property type="evidence" value="ECO:0007669"/>
    <property type="project" value="UniProtKB-UniRule"/>
</dbReference>
<dbReference type="PANTHER" id="PTHR33217">
    <property type="entry name" value="TRANSPOSASE FOR INSERTION SEQUENCE ELEMENT IS1081"/>
    <property type="match status" value="1"/>
</dbReference>
<dbReference type="PROSITE" id="PS01007">
    <property type="entry name" value="TRANSPOSASE_MUTATOR"/>
    <property type="match status" value="1"/>
</dbReference>
<evidence type="ECO:0000256" key="3">
    <source>
        <dbReference type="ARBA" id="ARBA00022578"/>
    </source>
</evidence>
<proteinExistence type="inferred from homology"/>
<organism evidence="7 8">
    <name type="scientific">Leptolyngbya cf. ectocarpi LEGE 11479</name>
    <dbReference type="NCBI Taxonomy" id="1828722"/>
    <lineage>
        <taxon>Bacteria</taxon>
        <taxon>Bacillati</taxon>
        <taxon>Cyanobacteriota</taxon>
        <taxon>Cyanophyceae</taxon>
        <taxon>Leptolyngbyales</taxon>
        <taxon>Leptolyngbyaceae</taxon>
        <taxon>Leptolyngbya group</taxon>
        <taxon>Leptolyngbya</taxon>
    </lineage>
</organism>
<name>A0A929A0X1_LEPEC</name>
<sequence length="428" mass="49218">MTIQDREAQILRVKASSFQPELDAALEDSLRTAVVSAVKTTIEAALEEELTSDLAKMGADRPRRSGHFNRGLDTQYGHIAALQVPKLRKRNRDRDWQILQRYQRGLGCLLDWLCCLYVMGLSLRDLQEALYFLVGHVLSRSAVNQVTLKVQQQLDTHRHAPITRSPSILIVDGVWVEIQYTQDDFKIDRSGHKRQCRAAEDRVILAALAVWEDGTYEMLHYAIAKEESDAEWTSFFDHLIARGLRPDVVKLVVSDGTLGLPNALKKTLPEAQQQRCITHKVRGIKRYLSYAQLPQTNADGQSLKPEVAKRQRASEIKSAAYQIYEAPTYEVAQHRLAQFIESWKTLEPKAVQVFQRDIELTFTFYQFDPDLHRHIRTTNHIERLFREFRTKSDEIGAFPHETSCLTVFFLVIERDHAKHDRKSVAKNS</sequence>
<comment type="caution">
    <text evidence="7">The sequence shown here is derived from an EMBL/GenBank/DDBJ whole genome shotgun (WGS) entry which is preliminary data.</text>
</comment>
<keyword evidence="5 6" id="KW-0233">DNA recombination</keyword>
<dbReference type="AlphaFoldDB" id="A0A929A0X1"/>
<evidence type="ECO:0000256" key="5">
    <source>
        <dbReference type="ARBA" id="ARBA00023172"/>
    </source>
</evidence>
<evidence type="ECO:0000313" key="8">
    <source>
        <dbReference type="Proteomes" id="UP000615026"/>
    </source>
</evidence>
<evidence type="ECO:0000256" key="6">
    <source>
        <dbReference type="RuleBase" id="RU365089"/>
    </source>
</evidence>
<reference evidence="7" key="1">
    <citation type="submission" date="2020-10" db="EMBL/GenBank/DDBJ databases">
        <authorList>
            <person name="Castelo-Branco R."/>
            <person name="Eusebio N."/>
            <person name="Adriana R."/>
            <person name="Vieira A."/>
            <person name="Brugerolle De Fraissinette N."/>
            <person name="Rezende De Castro R."/>
            <person name="Schneider M.P."/>
            <person name="Vasconcelos V."/>
            <person name="Leao P.N."/>
        </authorList>
    </citation>
    <scope>NUCLEOTIDE SEQUENCE</scope>
    <source>
        <strain evidence="7">LEGE 11479</strain>
    </source>
</reference>